<organism evidence="2 3">
    <name type="scientific">Phytophthora megakarya</name>
    <dbReference type="NCBI Taxonomy" id="4795"/>
    <lineage>
        <taxon>Eukaryota</taxon>
        <taxon>Sar</taxon>
        <taxon>Stramenopiles</taxon>
        <taxon>Oomycota</taxon>
        <taxon>Peronosporomycetes</taxon>
        <taxon>Peronosporales</taxon>
        <taxon>Peronosporaceae</taxon>
        <taxon>Phytophthora</taxon>
    </lineage>
</organism>
<keyword evidence="3" id="KW-1185">Reference proteome</keyword>
<comment type="caution">
    <text evidence="2">The sequence shown here is derived from an EMBL/GenBank/DDBJ whole genome shotgun (WGS) entry which is preliminary data.</text>
</comment>
<protein>
    <submittedName>
        <fullName evidence="2">Uncharacterized protein</fullName>
    </submittedName>
</protein>
<accession>A0A225UTQ2</accession>
<proteinExistence type="predicted"/>
<gene>
    <name evidence="2" type="ORF">PHMEG_00033545</name>
</gene>
<name>A0A225UTQ2_9STRA</name>
<dbReference type="AlphaFoldDB" id="A0A225UTQ2"/>
<evidence type="ECO:0000313" key="2">
    <source>
        <dbReference type="EMBL" id="OWY96238.1"/>
    </source>
</evidence>
<evidence type="ECO:0000256" key="1">
    <source>
        <dbReference type="SAM" id="MobiDB-lite"/>
    </source>
</evidence>
<dbReference type="EMBL" id="NBNE01011912">
    <property type="protein sequence ID" value="OWY96238.1"/>
    <property type="molecule type" value="Genomic_DNA"/>
</dbReference>
<dbReference type="Proteomes" id="UP000198211">
    <property type="component" value="Unassembled WGS sequence"/>
</dbReference>
<sequence>MSKKDLPEVTPYVLFKRIVPRLKTDGWQITRGRGLEEGDRIYRPGCKTKGKLAIRNEDFFVCYEGSRASSALVNYVFDNEILTPEQVWTPHELSTFEDSKGSIAVEDSTANAVGNEAAIQPKPKAKRKNTKKNTESGKSKKKAKTSQELPPESSSTKRIDFGLHLLQQVSKNMLECAIEVNRRWRTLRDEHDLSNEQVSWIPVLAEEIEAAQQDLKLNVDDVVMWARKSRKQSIPVPENFQLPYFRTWKAGLIQLIEQVRDYIQTLVVADIRKLQDDLRGAMNEMLSEFKDQFCVSENTDTDDEL</sequence>
<dbReference type="OrthoDB" id="143033at2759"/>
<reference evidence="3" key="1">
    <citation type="submission" date="2017-03" db="EMBL/GenBank/DDBJ databases">
        <title>Phytopthora megakarya and P. palmivora, two closely related causual agents of cacao black pod achieved similar genome size and gene model numbers by different mechanisms.</title>
        <authorList>
            <person name="Ali S."/>
            <person name="Shao J."/>
            <person name="Larry D.J."/>
            <person name="Kronmiller B."/>
            <person name="Shen D."/>
            <person name="Strem M.D."/>
            <person name="Melnick R.L."/>
            <person name="Guiltinan M.J."/>
            <person name="Tyler B.M."/>
            <person name="Meinhardt L.W."/>
            <person name="Bailey B.A."/>
        </authorList>
    </citation>
    <scope>NUCLEOTIDE SEQUENCE [LARGE SCALE GENOMIC DNA]</scope>
    <source>
        <strain evidence="3">zdho120</strain>
    </source>
</reference>
<feature type="region of interest" description="Disordered" evidence="1">
    <location>
        <begin position="111"/>
        <end position="155"/>
    </location>
</feature>
<evidence type="ECO:0000313" key="3">
    <source>
        <dbReference type="Proteomes" id="UP000198211"/>
    </source>
</evidence>